<dbReference type="AlphaFoldDB" id="Q9BGV6"/>
<evidence type="ECO:0000313" key="2">
    <source>
        <dbReference type="EMBL" id="BAB21925.1"/>
    </source>
</evidence>
<sequence>MIHLKIRWCDQRGCKVKEGTEFQRTHLPHTLASLLDLKGTSPPLRTLMNAMRCSLGKCVLYVCCHNTNYLQSEKKFSPCGMSGVLWVRYFLLFICIFFHAPFSLNFRLSLVWLSYLCSYSSLDSGKMILTQ</sequence>
<dbReference type="EMBL" id="AB055300">
    <property type="protein sequence ID" value="BAB21925.1"/>
    <property type="molecule type" value="mRNA"/>
</dbReference>
<name>Q9BGV6_MACFA</name>
<keyword evidence="1" id="KW-0812">Transmembrane</keyword>
<keyword evidence="1" id="KW-0472">Membrane</keyword>
<organism evidence="2">
    <name type="scientific">Macaca fascicularis</name>
    <name type="common">Crab-eating macaque</name>
    <name type="synonym">Cynomolgus monkey</name>
    <dbReference type="NCBI Taxonomy" id="9541"/>
    <lineage>
        <taxon>Eukaryota</taxon>
        <taxon>Metazoa</taxon>
        <taxon>Chordata</taxon>
        <taxon>Craniata</taxon>
        <taxon>Vertebrata</taxon>
        <taxon>Euteleostomi</taxon>
        <taxon>Mammalia</taxon>
        <taxon>Eutheria</taxon>
        <taxon>Euarchontoglires</taxon>
        <taxon>Primates</taxon>
        <taxon>Haplorrhini</taxon>
        <taxon>Catarrhini</taxon>
        <taxon>Cercopithecidae</taxon>
        <taxon>Cercopithecinae</taxon>
        <taxon>Macaca</taxon>
    </lineage>
</organism>
<accession>Q9BGV6</accession>
<feature type="transmembrane region" description="Helical" evidence="1">
    <location>
        <begin position="85"/>
        <end position="104"/>
    </location>
</feature>
<protein>
    <submittedName>
        <fullName evidence="2">Uncharacterized protein</fullName>
    </submittedName>
</protein>
<keyword evidence="1" id="KW-1133">Transmembrane helix</keyword>
<evidence type="ECO:0000256" key="1">
    <source>
        <dbReference type="SAM" id="Phobius"/>
    </source>
</evidence>
<reference evidence="2" key="1">
    <citation type="journal article" date="2002" name="Genome Biol.">
        <title>Prediction of unidentified human genes on the basis of sequence similarity to novel cDNAs from cynomolgus monkey brain.</title>
        <authorList>
            <person name="Osada N."/>
            <person name="Hida M."/>
            <person name="Kusuda J."/>
            <person name="Tanuma R."/>
            <person name="Hirata M."/>
            <person name="Hirai M."/>
            <person name="Terao K."/>
            <person name="Suzuki Y."/>
            <person name="Sugano S."/>
            <person name="Hashimoto K."/>
        </authorList>
    </citation>
    <scope>NUCLEOTIDE SEQUENCE</scope>
    <source>
        <tissue evidence="2">Frontal lobe left</tissue>
    </source>
</reference>
<proteinExistence type="evidence at transcript level"/>